<evidence type="ECO:0000256" key="1">
    <source>
        <dbReference type="SAM" id="MobiDB-lite"/>
    </source>
</evidence>
<keyword evidence="4" id="KW-1185">Reference proteome</keyword>
<dbReference type="EMBL" id="BMAV01015805">
    <property type="protein sequence ID" value="GFY66013.1"/>
    <property type="molecule type" value="Genomic_DNA"/>
</dbReference>
<feature type="domain" description="WKF" evidence="2">
    <location>
        <begin position="243"/>
        <end position="305"/>
    </location>
</feature>
<dbReference type="PANTHER" id="PTHR22306">
    <property type="entry name" value="CHROMOSOME 7 OPEN READING FRAME 50"/>
    <property type="match status" value="1"/>
</dbReference>
<feature type="region of interest" description="Disordered" evidence="1">
    <location>
        <begin position="143"/>
        <end position="171"/>
    </location>
</feature>
<dbReference type="Proteomes" id="UP000886998">
    <property type="component" value="Unassembled WGS sequence"/>
</dbReference>
<feature type="region of interest" description="Disordered" evidence="1">
    <location>
        <begin position="32"/>
        <end position="120"/>
    </location>
</feature>
<dbReference type="InterPro" id="IPR019327">
    <property type="entry name" value="WKF"/>
</dbReference>
<evidence type="ECO:0000313" key="3">
    <source>
        <dbReference type="EMBL" id="GFY66013.1"/>
    </source>
</evidence>
<feature type="compositionally biased region" description="Basic and acidic residues" evidence="1">
    <location>
        <begin position="38"/>
        <end position="59"/>
    </location>
</feature>
<name>A0A8X6Y8F6_9ARAC</name>
<proteinExistence type="predicted"/>
<evidence type="ECO:0000259" key="2">
    <source>
        <dbReference type="Pfam" id="PF10180"/>
    </source>
</evidence>
<sequence length="335" mass="39830">MKPESEIATNVRSFISSKSKLYTQDKADTFWEEDEIQEEKQVDTNPKRKATEADQERKGEKKRLKKKQKIEDMLSSVKKDISGEENEVQEDEQVDTKPKHKSKGLRSTRSKRRLKKKLKIQEKLRSVKKDTFWNKDEVLEEKQVNTNLKLQATEADQEPKRKKKRLKKQKIEARFSSIKKDIFRDEDEVQEEKQVDTMPKRKATEADQERKREKRRLKKQQLIEARLRSVQKDTAVAKAEAINYLHLWNSSRELWHFKKKQQHWLLKKAFDTDSISDSDFEILLEYILELKGVAKSRLMEESEKILKLHEEKDENSDSISIDPAFDRARSIMQMI</sequence>
<feature type="compositionally biased region" description="Acidic residues" evidence="1">
    <location>
        <begin position="83"/>
        <end position="93"/>
    </location>
</feature>
<dbReference type="AlphaFoldDB" id="A0A8X6Y8F6"/>
<evidence type="ECO:0000313" key="4">
    <source>
        <dbReference type="Proteomes" id="UP000886998"/>
    </source>
</evidence>
<feature type="compositionally biased region" description="Basic and acidic residues" evidence="1">
    <location>
        <begin position="69"/>
        <end position="82"/>
    </location>
</feature>
<dbReference type="OrthoDB" id="10261563at2759"/>
<feature type="compositionally biased region" description="Basic and acidic residues" evidence="1">
    <location>
        <begin position="191"/>
        <end position="211"/>
    </location>
</feature>
<comment type="caution">
    <text evidence="3">The sequence shown here is derived from an EMBL/GenBank/DDBJ whole genome shotgun (WGS) entry which is preliminary data.</text>
</comment>
<feature type="region of interest" description="Disordered" evidence="1">
    <location>
        <begin position="189"/>
        <end position="217"/>
    </location>
</feature>
<protein>
    <recommendedName>
        <fullName evidence="2">WKF domain-containing protein</fullName>
    </recommendedName>
</protein>
<feature type="compositionally biased region" description="Basic residues" evidence="1">
    <location>
        <begin position="98"/>
        <end position="118"/>
    </location>
</feature>
<accession>A0A8X6Y8F6</accession>
<reference evidence="3" key="1">
    <citation type="submission" date="2020-08" db="EMBL/GenBank/DDBJ databases">
        <title>Multicomponent nature underlies the extraordinary mechanical properties of spider dragline silk.</title>
        <authorList>
            <person name="Kono N."/>
            <person name="Nakamura H."/>
            <person name="Mori M."/>
            <person name="Yoshida Y."/>
            <person name="Ohtoshi R."/>
            <person name="Malay A.D."/>
            <person name="Moran D.A.P."/>
            <person name="Tomita M."/>
            <person name="Numata K."/>
            <person name="Arakawa K."/>
        </authorList>
    </citation>
    <scope>NUCLEOTIDE SEQUENCE</scope>
</reference>
<gene>
    <name evidence="3" type="primary">AVEN_206780_1</name>
    <name evidence="3" type="ORF">TNIN_101031</name>
</gene>
<organism evidence="3 4">
    <name type="scientific">Trichonephila inaurata madagascariensis</name>
    <dbReference type="NCBI Taxonomy" id="2747483"/>
    <lineage>
        <taxon>Eukaryota</taxon>
        <taxon>Metazoa</taxon>
        <taxon>Ecdysozoa</taxon>
        <taxon>Arthropoda</taxon>
        <taxon>Chelicerata</taxon>
        <taxon>Arachnida</taxon>
        <taxon>Araneae</taxon>
        <taxon>Araneomorphae</taxon>
        <taxon>Entelegynae</taxon>
        <taxon>Araneoidea</taxon>
        <taxon>Nephilidae</taxon>
        <taxon>Trichonephila</taxon>
        <taxon>Trichonephila inaurata</taxon>
    </lineage>
</organism>
<dbReference type="PANTHER" id="PTHR22306:SF2">
    <property type="entry name" value="CHROMOSOME 7 OPEN READING FRAME 50"/>
    <property type="match status" value="1"/>
</dbReference>
<dbReference type="Pfam" id="PF10180">
    <property type="entry name" value="WKF"/>
    <property type="match status" value="1"/>
</dbReference>